<gene>
    <name evidence="1" type="ORF">AAFF_G00105000</name>
</gene>
<keyword evidence="2" id="KW-1185">Reference proteome</keyword>
<reference evidence="1" key="1">
    <citation type="journal article" date="2023" name="Science">
        <title>Genome structures resolve the early diversification of teleost fishes.</title>
        <authorList>
            <person name="Parey E."/>
            <person name="Louis A."/>
            <person name="Montfort J."/>
            <person name="Bouchez O."/>
            <person name="Roques C."/>
            <person name="Iampietro C."/>
            <person name="Lluch J."/>
            <person name="Castinel A."/>
            <person name="Donnadieu C."/>
            <person name="Desvignes T."/>
            <person name="Floi Bucao C."/>
            <person name="Jouanno E."/>
            <person name="Wen M."/>
            <person name="Mejri S."/>
            <person name="Dirks R."/>
            <person name="Jansen H."/>
            <person name="Henkel C."/>
            <person name="Chen W.J."/>
            <person name="Zahm M."/>
            <person name="Cabau C."/>
            <person name="Klopp C."/>
            <person name="Thompson A.W."/>
            <person name="Robinson-Rechavi M."/>
            <person name="Braasch I."/>
            <person name="Lecointre G."/>
            <person name="Bobe J."/>
            <person name="Postlethwait J.H."/>
            <person name="Berthelot C."/>
            <person name="Roest Crollius H."/>
            <person name="Guiguen Y."/>
        </authorList>
    </citation>
    <scope>NUCLEOTIDE SEQUENCE</scope>
    <source>
        <strain evidence="1">NC1722</strain>
    </source>
</reference>
<protein>
    <submittedName>
        <fullName evidence="1">Uncharacterized protein</fullName>
    </submittedName>
</protein>
<comment type="caution">
    <text evidence="1">The sequence shown here is derived from an EMBL/GenBank/DDBJ whole genome shotgun (WGS) entry which is preliminary data.</text>
</comment>
<sequence>MSPGVSDMSPPRAEPASLRYVCLQVGPALPGVGDVQSSSEPSIRDLPISRSFPVSAVSQWRSSNAGR</sequence>
<name>A0AAD7WXT4_9TELE</name>
<dbReference type="AlphaFoldDB" id="A0AAD7WXT4"/>
<evidence type="ECO:0000313" key="2">
    <source>
        <dbReference type="Proteomes" id="UP001221898"/>
    </source>
</evidence>
<proteinExistence type="predicted"/>
<dbReference type="Proteomes" id="UP001221898">
    <property type="component" value="Unassembled WGS sequence"/>
</dbReference>
<organism evidence="1 2">
    <name type="scientific">Aldrovandia affinis</name>
    <dbReference type="NCBI Taxonomy" id="143900"/>
    <lineage>
        <taxon>Eukaryota</taxon>
        <taxon>Metazoa</taxon>
        <taxon>Chordata</taxon>
        <taxon>Craniata</taxon>
        <taxon>Vertebrata</taxon>
        <taxon>Euteleostomi</taxon>
        <taxon>Actinopterygii</taxon>
        <taxon>Neopterygii</taxon>
        <taxon>Teleostei</taxon>
        <taxon>Notacanthiformes</taxon>
        <taxon>Halosauridae</taxon>
        <taxon>Aldrovandia</taxon>
    </lineage>
</organism>
<accession>A0AAD7WXT4</accession>
<dbReference type="EMBL" id="JAINUG010000017">
    <property type="protein sequence ID" value="KAJ8412918.1"/>
    <property type="molecule type" value="Genomic_DNA"/>
</dbReference>
<evidence type="ECO:0000313" key="1">
    <source>
        <dbReference type="EMBL" id="KAJ8412918.1"/>
    </source>
</evidence>